<protein>
    <submittedName>
        <fullName evidence="2">Uncharacterized protein</fullName>
    </submittedName>
</protein>
<proteinExistence type="predicted"/>
<evidence type="ECO:0000313" key="2">
    <source>
        <dbReference type="EMBL" id="QQP42239.1"/>
    </source>
</evidence>
<name>A0A7T8H2C6_CALRO</name>
<dbReference type="Proteomes" id="UP000595437">
    <property type="component" value="Chromosome 11"/>
</dbReference>
<evidence type="ECO:0000313" key="3">
    <source>
        <dbReference type="Proteomes" id="UP000595437"/>
    </source>
</evidence>
<feature type="compositionally biased region" description="Low complexity" evidence="1">
    <location>
        <begin position="16"/>
        <end position="26"/>
    </location>
</feature>
<reference evidence="3" key="1">
    <citation type="submission" date="2021-01" db="EMBL/GenBank/DDBJ databases">
        <title>Caligus Genome Assembly.</title>
        <authorList>
            <person name="Gallardo-Escarate C."/>
        </authorList>
    </citation>
    <scope>NUCLEOTIDE SEQUENCE [LARGE SCALE GENOMIC DNA]</scope>
</reference>
<organism evidence="2 3">
    <name type="scientific">Caligus rogercresseyi</name>
    <name type="common">Sea louse</name>
    <dbReference type="NCBI Taxonomy" id="217165"/>
    <lineage>
        <taxon>Eukaryota</taxon>
        <taxon>Metazoa</taxon>
        <taxon>Ecdysozoa</taxon>
        <taxon>Arthropoda</taxon>
        <taxon>Crustacea</taxon>
        <taxon>Multicrustacea</taxon>
        <taxon>Hexanauplia</taxon>
        <taxon>Copepoda</taxon>
        <taxon>Siphonostomatoida</taxon>
        <taxon>Caligidae</taxon>
        <taxon>Caligus</taxon>
    </lineage>
</organism>
<gene>
    <name evidence="2" type="ORF">FKW44_016840</name>
</gene>
<dbReference type="EMBL" id="CP045900">
    <property type="protein sequence ID" value="QQP42239.1"/>
    <property type="molecule type" value="Genomic_DNA"/>
</dbReference>
<keyword evidence="3" id="KW-1185">Reference proteome</keyword>
<evidence type="ECO:0000256" key="1">
    <source>
        <dbReference type="SAM" id="MobiDB-lite"/>
    </source>
</evidence>
<feature type="region of interest" description="Disordered" evidence="1">
    <location>
        <begin position="1"/>
        <end position="30"/>
    </location>
</feature>
<dbReference type="AlphaFoldDB" id="A0A7T8H2C6"/>
<sequence>MVENKTNKHAHNTLDSSWPPSSWRSSPIEEGRRRQACAASRHRLEMVVRC</sequence>
<accession>A0A7T8H2C6</accession>